<keyword evidence="7" id="KW-0812">Transmembrane</keyword>
<dbReference type="PANTHER" id="PTHR38107">
    <property type="match status" value="1"/>
</dbReference>
<evidence type="ECO:0000256" key="6">
    <source>
        <dbReference type="RuleBase" id="RU003788"/>
    </source>
</evidence>
<dbReference type="AlphaFoldDB" id="A0A845M958"/>
<keyword evidence="5 6" id="KW-0326">Glycosidase</keyword>
<feature type="transmembrane region" description="Helical" evidence="7">
    <location>
        <begin position="9"/>
        <end position="29"/>
    </location>
</feature>
<comment type="catalytic activity">
    <reaction evidence="1 6">
        <text>Hydrolysis of (1-&gt;4)-beta-linkages between N-acetylmuramic acid and N-acetyl-D-glucosamine residues in a peptidoglycan and between N-acetyl-D-glucosamine residues in chitodextrins.</text>
        <dbReference type="EC" id="3.2.1.17"/>
    </reaction>
</comment>
<reference evidence="8 9" key="1">
    <citation type="submission" date="2019-12" db="EMBL/GenBank/DDBJ databases">
        <title>Maritimibacter sp. nov. sp. isolated from sea sand.</title>
        <authorList>
            <person name="Kim J."/>
            <person name="Jeong S.E."/>
            <person name="Jung H.S."/>
            <person name="Jeon C.O."/>
        </authorList>
    </citation>
    <scope>NUCLEOTIDE SEQUENCE [LARGE SCALE GENOMIC DNA]</scope>
    <source>
        <strain evidence="8 9">DP07</strain>
    </source>
</reference>
<dbReference type="InterPro" id="IPR023346">
    <property type="entry name" value="Lysozyme-like_dom_sf"/>
</dbReference>
<keyword evidence="9" id="KW-1185">Reference proteome</keyword>
<dbReference type="PANTHER" id="PTHR38107:SF3">
    <property type="entry name" value="LYSOZYME RRRD-RELATED"/>
    <property type="match status" value="1"/>
</dbReference>
<dbReference type="Gene3D" id="1.10.530.40">
    <property type="match status" value="1"/>
</dbReference>
<evidence type="ECO:0000256" key="3">
    <source>
        <dbReference type="ARBA" id="ARBA00022638"/>
    </source>
</evidence>
<dbReference type="RefSeq" id="WP_161352326.1">
    <property type="nucleotide sequence ID" value="NZ_WTUX01000017.1"/>
</dbReference>
<dbReference type="Pfam" id="PF00959">
    <property type="entry name" value="Phage_lysozyme"/>
    <property type="match status" value="1"/>
</dbReference>
<dbReference type="InterPro" id="IPR002196">
    <property type="entry name" value="Glyco_hydro_24"/>
</dbReference>
<dbReference type="InterPro" id="IPR023347">
    <property type="entry name" value="Lysozyme_dom_sf"/>
</dbReference>
<evidence type="ECO:0000256" key="7">
    <source>
        <dbReference type="SAM" id="Phobius"/>
    </source>
</evidence>
<evidence type="ECO:0000256" key="2">
    <source>
        <dbReference type="ARBA" id="ARBA00022529"/>
    </source>
</evidence>
<dbReference type="GO" id="GO:0009253">
    <property type="term" value="P:peptidoglycan catabolic process"/>
    <property type="evidence" value="ECO:0007669"/>
    <property type="project" value="InterPro"/>
</dbReference>
<dbReference type="SUPFAM" id="SSF53955">
    <property type="entry name" value="Lysozyme-like"/>
    <property type="match status" value="1"/>
</dbReference>
<sequence length="274" mass="30556">MLIPNWKQVVIHANSAIALFMLATLVAWGPDIAYLVMGRDPAPWVWTIIGFGIAAWGIWGRVIDQGLWTRLWERPWKRTLAKYGTLFAITIGLIAWGSRVHAMSEKVAVYPDLPSIPVPTEDQSAEFCGPFVMEWEGVRLRAYMPTPNDRPTIGFGATHIGGVPVKMGDKITMEQAYKLLDDHLRYYRAGMHRYWTEDTVENRLPITRDCAFISFPLNVGIAGAGGSTAAKRLNAGWVEGACEALGWWNKQGGRVLRGLVNRRAAETELCMVGL</sequence>
<evidence type="ECO:0000256" key="1">
    <source>
        <dbReference type="ARBA" id="ARBA00000632"/>
    </source>
</evidence>
<dbReference type="Proteomes" id="UP000467322">
    <property type="component" value="Unassembled WGS sequence"/>
</dbReference>
<accession>A0A845M958</accession>
<dbReference type="InterPro" id="IPR051018">
    <property type="entry name" value="Bacteriophage_GH24"/>
</dbReference>
<keyword evidence="2 6" id="KW-0929">Antimicrobial</keyword>
<evidence type="ECO:0000256" key="4">
    <source>
        <dbReference type="ARBA" id="ARBA00022801"/>
    </source>
</evidence>
<dbReference type="GO" id="GO:0016998">
    <property type="term" value="P:cell wall macromolecule catabolic process"/>
    <property type="evidence" value="ECO:0007669"/>
    <property type="project" value="InterPro"/>
</dbReference>
<dbReference type="InterPro" id="IPR034690">
    <property type="entry name" value="Endolysin_T4_type"/>
</dbReference>
<evidence type="ECO:0000256" key="5">
    <source>
        <dbReference type="ARBA" id="ARBA00023295"/>
    </source>
</evidence>
<keyword evidence="7" id="KW-0472">Membrane</keyword>
<feature type="transmembrane region" description="Helical" evidence="7">
    <location>
        <begin position="80"/>
        <end position="98"/>
    </location>
</feature>
<organism evidence="8 9">
    <name type="scientific">Maritimibacter harenae</name>
    <dbReference type="NCBI Taxonomy" id="2606218"/>
    <lineage>
        <taxon>Bacteria</taxon>
        <taxon>Pseudomonadati</taxon>
        <taxon>Pseudomonadota</taxon>
        <taxon>Alphaproteobacteria</taxon>
        <taxon>Rhodobacterales</taxon>
        <taxon>Roseobacteraceae</taxon>
        <taxon>Maritimibacter</taxon>
    </lineage>
</organism>
<dbReference type="CDD" id="cd16900">
    <property type="entry name" value="endolysin_R21-like"/>
    <property type="match status" value="1"/>
</dbReference>
<feature type="transmembrane region" description="Helical" evidence="7">
    <location>
        <begin position="41"/>
        <end position="59"/>
    </location>
</feature>
<dbReference type="EMBL" id="WTUX01000017">
    <property type="protein sequence ID" value="MZR14213.1"/>
    <property type="molecule type" value="Genomic_DNA"/>
</dbReference>
<dbReference type="GO" id="GO:0042742">
    <property type="term" value="P:defense response to bacterium"/>
    <property type="evidence" value="ECO:0007669"/>
    <property type="project" value="UniProtKB-KW"/>
</dbReference>
<dbReference type="HAMAP" id="MF_04110">
    <property type="entry name" value="ENDOLYSIN_T4"/>
    <property type="match status" value="1"/>
</dbReference>
<keyword evidence="4 6" id="KW-0378">Hydrolase</keyword>
<protein>
    <recommendedName>
        <fullName evidence="6">Lysozyme</fullName>
        <ecNumber evidence="6">3.2.1.17</ecNumber>
    </recommendedName>
</protein>
<evidence type="ECO:0000313" key="8">
    <source>
        <dbReference type="EMBL" id="MZR14213.1"/>
    </source>
</evidence>
<dbReference type="GO" id="GO:0031640">
    <property type="term" value="P:killing of cells of another organism"/>
    <property type="evidence" value="ECO:0007669"/>
    <property type="project" value="UniProtKB-KW"/>
</dbReference>
<comment type="similarity">
    <text evidence="6">Belongs to the glycosyl hydrolase 24 family.</text>
</comment>
<gene>
    <name evidence="8" type="ORF">GQE99_14415</name>
</gene>
<keyword evidence="7" id="KW-1133">Transmembrane helix</keyword>
<keyword evidence="3 6" id="KW-0081">Bacteriolytic enzyme</keyword>
<dbReference type="EC" id="3.2.1.17" evidence="6"/>
<evidence type="ECO:0000313" key="9">
    <source>
        <dbReference type="Proteomes" id="UP000467322"/>
    </source>
</evidence>
<name>A0A845M958_9RHOB</name>
<proteinExistence type="inferred from homology"/>
<dbReference type="GO" id="GO:0003796">
    <property type="term" value="F:lysozyme activity"/>
    <property type="evidence" value="ECO:0007669"/>
    <property type="project" value="UniProtKB-EC"/>
</dbReference>
<comment type="caution">
    <text evidence="8">The sequence shown here is derived from an EMBL/GenBank/DDBJ whole genome shotgun (WGS) entry which is preliminary data.</text>
</comment>